<dbReference type="SUPFAM" id="SSF56399">
    <property type="entry name" value="ADP-ribosylation"/>
    <property type="match status" value="1"/>
</dbReference>
<feature type="compositionally biased region" description="Low complexity" evidence="6">
    <location>
        <begin position="250"/>
        <end position="259"/>
    </location>
</feature>
<organism evidence="8 9">
    <name type="scientific">Adineta ricciae</name>
    <name type="common">Rotifer</name>
    <dbReference type="NCBI Taxonomy" id="249248"/>
    <lineage>
        <taxon>Eukaryota</taxon>
        <taxon>Metazoa</taxon>
        <taxon>Spiralia</taxon>
        <taxon>Gnathifera</taxon>
        <taxon>Rotifera</taxon>
        <taxon>Eurotatoria</taxon>
        <taxon>Bdelloidea</taxon>
        <taxon>Adinetida</taxon>
        <taxon>Adinetidae</taxon>
        <taxon>Adineta</taxon>
    </lineage>
</organism>
<evidence type="ECO:0000256" key="2">
    <source>
        <dbReference type="ARBA" id="ARBA00022676"/>
    </source>
</evidence>
<proteinExistence type="predicted"/>
<accession>A0A813VGY4</accession>
<evidence type="ECO:0000259" key="7">
    <source>
        <dbReference type="PROSITE" id="PS51154"/>
    </source>
</evidence>
<feature type="region of interest" description="Disordered" evidence="6">
    <location>
        <begin position="378"/>
        <end position="399"/>
    </location>
</feature>
<reference evidence="8" key="1">
    <citation type="submission" date="2021-02" db="EMBL/GenBank/DDBJ databases">
        <authorList>
            <person name="Nowell W R."/>
        </authorList>
    </citation>
    <scope>NUCLEOTIDE SEQUENCE</scope>
</reference>
<keyword evidence="5" id="KW-0539">Nucleus</keyword>
<dbReference type="InterPro" id="IPR043472">
    <property type="entry name" value="Macro_dom-like"/>
</dbReference>
<feature type="compositionally biased region" description="Polar residues" evidence="6">
    <location>
        <begin position="220"/>
        <end position="237"/>
    </location>
</feature>
<dbReference type="Gene3D" id="3.90.228.10">
    <property type="match status" value="1"/>
</dbReference>
<dbReference type="GO" id="GO:0005634">
    <property type="term" value="C:nucleus"/>
    <property type="evidence" value="ECO:0007669"/>
    <property type="project" value="UniProtKB-SubCell"/>
</dbReference>
<evidence type="ECO:0000256" key="6">
    <source>
        <dbReference type="SAM" id="MobiDB-lite"/>
    </source>
</evidence>
<feature type="domain" description="Macro" evidence="7">
    <location>
        <begin position="404"/>
        <end position="576"/>
    </location>
</feature>
<dbReference type="SUPFAM" id="SSF52949">
    <property type="entry name" value="Macro domain-like"/>
    <property type="match status" value="1"/>
</dbReference>
<dbReference type="InterPro" id="IPR002589">
    <property type="entry name" value="Macro_dom"/>
</dbReference>
<dbReference type="Proteomes" id="UP000663828">
    <property type="component" value="Unassembled WGS sequence"/>
</dbReference>
<dbReference type="GO" id="GO:0003714">
    <property type="term" value="F:transcription corepressor activity"/>
    <property type="evidence" value="ECO:0007669"/>
    <property type="project" value="TreeGrafter"/>
</dbReference>
<dbReference type="AlphaFoldDB" id="A0A813VGY4"/>
<name>A0A813VGY4_ADIRI</name>
<dbReference type="GO" id="GO:0016757">
    <property type="term" value="F:glycosyltransferase activity"/>
    <property type="evidence" value="ECO:0007669"/>
    <property type="project" value="UniProtKB-KW"/>
</dbReference>
<gene>
    <name evidence="8" type="ORF">XAT740_LOCUS4738</name>
</gene>
<evidence type="ECO:0000256" key="1">
    <source>
        <dbReference type="ARBA" id="ARBA00004123"/>
    </source>
</evidence>
<dbReference type="PROSITE" id="PS51154">
    <property type="entry name" value="MACRO"/>
    <property type="match status" value="1"/>
</dbReference>
<evidence type="ECO:0000313" key="8">
    <source>
        <dbReference type="EMBL" id="CAF0836485.1"/>
    </source>
</evidence>
<evidence type="ECO:0000313" key="9">
    <source>
        <dbReference type="Proteomes" id="UP000663828"/>
    </source>
</evidence>
<dbReference type="PANTHER" id="PTHR14453:SF67">
    <property type="entry name" value="POLY [ADP-RIBOSE] POLYMERASE"/>
    <property type="match status" value="1"/>
</dbReference>
<dbReference type="InterPro" id="IPR052056">
    <property type="entry name" value="Mono-ARTD/PARP"/>
</dbReference>
<evidence type="ECO:0000256" key="3">
    <source>
        <dbReference type="ARBA" id="ARBA00022679"/>
    </source>
</evidence>
<feature type="compositionally biased region" description="Low complexity" evidence="6">
    <location>
        <begin position="196"/>
        <end position="214"/>
    </location>
</feature>
<evidence type="ECO:0000256" key="4">
    <source>
        <dbReference type="ARBA" id="ARBA00023027"/>
    </source>
</evidence>
<keyword evidence="4" id="KW-0520">NAD</keyword>
<feature type="compositionally biased region" description="Polar residues" evidence="6">
    <location>
        <begin position="128"/>
        <end position="141"/>
    </location>
</feature>
<dbReference type="PANTHER" id="PTHR14453">
    <property type="entry name" value="PARP/ZINC FINGER CCCH TYPE DOMAIN CONTAINING PROTEIN"/>
    <property type="match status" value="1"/>
</dbReference>
<protein>
    <recommendedName>
        <fullName evidence="7">Macro domain-containing protein</fullName>
    </recommendedName>
</protein>
<comment type="caution">
    <text evidence="8">The sequence shown here is derived from an EMBL/GenBank/DDBJ whole genome shotgun (WGS) entry which is preliminary data.</text>
</comment>
<comment type="subcellular location">
    <subcellularLocation>
        <location evidence="1">Nucleus</location>
    </subcellularLocation>
</comment>
<sequence>MAKKYASSSSDEDSSIREHTLKICPLYNQNPALCQSPLCECFHLCGKYILENKCSQFETSGKCSHSHSFFTLHNAKILKRQYNLSLNDENISKKLSTLIENSSRLMRKPSSPVNAYNLIDLTLDQTKTSPLNTTHSRYPTRTSHESDSSSSARSSKAKPTDIPAQDKCKIPTQSVTFDTEDDELSTSSAYKHIQSKKSSLTKTKNTDSSSSETSYGKDATTVTTDSSKTKHSAQSALNDVPRLRNEHSPSPDSDGSSMSSTNMKYIFDAYTNDIILLFLHGPVRQRLIKEKNYPISPSGYCQSLTESEGRVLKKLIHDFLPYRVKSDPVRFDNKILSLVSSTCTAEKVFEDNSNQTDYAITTDPCTVTFDVEVIYPPRSDSERSESTSPTDLTSVSDKSQSSLSDAQCHISCTNSSIDLVYGDISQIEVDVMVCVMTSITLLKSVLMRAGPPVRAEYEKRYRTESFFFLDGGSTLAEKILFVPWKSDVQLSDISQIQQSLAELVRKCITAAHQQQAKSIAFPSIGTGLLGVHIQYVCEAMINSANKTLRYLTMNVLFVIYPSKVDKKSDPAYQSFQTYLNALTQQNESQATYTACQNPTSPTKPIPINQHQYICHTWTCTNLVIISNMDDVRTYDEQLLKSLENLIVTKEYDFALIHKPFLKSEILIDTCFDHNVLPTIDYSKGKLILQGDSESCSQCFSNLRGQQPVYKYYLLSKNKSKNEEIPLNTYVTLKIDEAKGNGESMISIRDNLHTIYDIDLDNLQVLINRSSQTQSLTRKQIDDNHKILPPSIWPSLNLMIQTVNLSPESFPSLPCVRTFEYTMAQSKLSIERIEAIQNWPLYVHFARKKSKTDTTVFHACPLSSVTSIIHYGFHSESGSIEFARQALKSHIHNAYRSTNGRYYMFVVILSKNVSEKDLISLSNDDAHLALPTHLITYKQ</sequence>
<dbReference type="GO" id="GO:0005737">
    <property type="term" value="C:cytoplasm"/>
    <property type="evidence" value="ECO:0007669"/>
    <property type="project" value="TreeGrafter"/>
</dbReference>
<keyword evidence="9" id="KW-1185">Reference proteome</keyword>
<dbReference type="Gene3D" id="3.40.220.10">
    <property type="entry name" value="Leucine Aminopeptidase, subunit E, domain 1"/>
    <property type="match status" value="1"/>
</dbReference>
<keyword evidence="3" id="KW-0808">Transferase</keyword>
<dbReference type="Pfam" id="PF01661">
    <property type="entry name" value="Macro"/>
    <property type="match status" value="1"/>
</dbReference>
<keyword evidence="2" id="KW-0328">Glycosyltransferase</keyword>
<evidence type="ECO:0000256" key="5">
    <source>
        <dbReference type="ARBA" id="ARBA00023242"/>
    </source>
</evidence>
<dbReference type="GO" id="GO:0010629">
    <property type="term" value="P:negative regulation of gene expression"/>
    <property type="evidence" value="ECO:0007669"/>
    <property type="project" value="TreeGrafter"/>
</dbReference>
<feature type="region of interest" description="Disordered" evidence="6">
    <location>
        <begin position="128"/>
        <end position="259"/>
    </location>
</feature>
<dbReference type="EMBL" id="CAJNOR010000198">
    <property type="protein sequence ID" value="CAF0836485.1"/>
    <property type="molecule type" value="Genomic_DNA"/>
</dbReference>